<dbReference type="SUPFAM" id="SSF53383">
    <property type="entry name" value="PLP-dependent transferases"/>
    <property type="match status" value="1"/>
</dbReference>
<dbReference type="InterPro" id="IPR015424">
    <property type="entry name" value="PyrdxlP-dep_Trfase"/>
</dbReference>
<reference evidence="3 4" key="1">
    <citation type="submission" date="2019-09" db="EMBL/GenBank/DDBJ databases">
        <title>Draft genome sequence of Ginsengibacter sp. BR5-29.</title>
        <authorList>
            <person name="Im W.-T."/>
        </authorList>
    </citation>
    <scope>NUCLEOTIDE SEQUENCE [LARGE SCALE GENOMIC DNA]</scope>
    <source>
        <strain evidence="3 4">BR5-29</strain>
    </source>
</reference>
<proteinExistence type="predicted"/>
<dbReference type="InterPro" id="IPR016181">
    <property type="entry name" value="Acyl_CoA_acyltransferase"/>
</dbReference>
<gene>
    <name evidence="3" type="ORF">FW778_14475</name>
</gene>
<evidence type="ECO:0000256" key="1">
    <source>
        <dbReference type="ARBA" id="ARBA00001933"/>
    </source>
</evidence>
<dbReference type="GO" id="GO:0008483">
    <property type="term" value="F:transaminase activity"/>
    <property type="evidence" value="ECO:0007669"/>
    <property type="project" value="UniProtKB-KW"/>
</dbReference>
<dbReference type="Gene3D" id="3.90.1150.10">
    <property type="entry name" value="Aspartate Aminotransferase, domain 1"/>
    <property type="match status" value="1"/>
</dbReference>
<accession>A0A5J5IHJ7</accession>
<dbReference type="PANTHER" id="PTHR13693">
    <property type="entry name" value="CLASS II AMINOTRANSFERASE/8-AMINO-7-OXONONANOATE SYNTHASE"/>
    <property type="match status" value="1"/>
</dbReference>
<keyword evidence="3" id="KW-0032">Aminotransferase</keyword>
<name>A0A5J5IHJ7_9BACT</name>
<dbReference type="PANTHER" id="PTHR13693:SF3">
    <property type="entry name" value="LD36009P"/>
    <property type="match status" value="1"/>
</dbReference>
<comment type="caution">
    <text evidence="3">The sequence shown here is derived from an EMBL/GenBank/DDBJ whole genome shotgun (WGS) entry which is preliminary data.</text>
</comment>
<dbReference type="InterPro" id="IPR050087">
    <property type="entry name" value="AON_synthase_class-II"/>
</dbReference>
<dbReference type="InterPro" id="IPR015421">
    <property type="entry name" value="PyrdxlP-dep_Trfase_major"/>
</dbReference>
<dbReference type="Proteomes" id="UP000326903">
    <property type="component" value="Unassembled WGS sequence"/>
</dbReference>
<dbReference type="AlphaFoldDB" id="A0A5J5IHJ7"/>
<keyword evidence="4" id="KW-1185">Reference proteome</keyword>
<dbReference type="SUPFAM" id="SSF55729">
    <property type="entry name" value="Acyl-CoA N-acyltransferases (Nat)"/>
    <property type="match status" value="1"/>
</dbReference>
<dbReference type="Gene3D" id="3.40.640.10">
    <property type="entry name" value="Type I PLP-dependent aspartate aminotransferase-like (Major domain)"/>
    <property type="match status" value="1"/>
</dbReference>
<evidence type="ECO:0000313" key="4">
    <source>
        <dbReference type="Proteomes" id="UP000326903"/>
    </source>
</evidence>
<evidence type="ECO:0000313" key="3">
    <source>
        <dbReference type="EMBL" id="KAA9038746.1"/>
    </source>
</evidence>
<keyword evidence="2 3" id="KW-0808">Transferase</keyword>
<organism evidence="3 4">
    <name type="scientific">Ginsengibacter hankyongi</name>
    <dbReference type="NCBI Taxonomy" id="2607284"/>
    <lineage>
        <taxon>Bacteria</taxon>
        <taxon>Pseudomonadati</taxon>
        <taxon>Bacteroidota</taxon>
        <taxon>Chitinophagia</taxon>
        <taxon>Chitinophagales</taxon>
        <taxon>Chitinophagaceae</taxon>
        <taxon>Ginsengibacter</taxon>
    </lineage>
</organism>
<evidence type="ECO:0000256" key="2">
    <source>
        <dbReference type="ARBA" id="ARBA00022679"/>
    </source>
</evidence>
<comment type="cofactor">
    <cofactor evidence="1">
        <name>pyridoxal 5'-phosphate</name>
        <dbReference type="ChEBI" id="CHEBI:597326"/>
    </cofactor>
</comment>
<dbReference type="EMBL" id="VYQF01000003">
    <property type="protein sequence ID" value="KAA9038746.1"/>
    <property type="molecule type" value="Genomic_DNA"/>
</dbReference>
<protein>
    <submittedName>
        <fullName evidence="3">Aminotransferase class I/II-fold pyridoxal phosphate-dependent enzyme</fullName>
    </submittedName>
</protein>
<dbReference type="RefSeq" id="WP_150415467.1">
    <property type="nucleotide sequence ID" value="NZ_VYQF01000003.1"/>
</dbReference>
<dbReference type="InterPro" id="IPR015422">
    <property type="entry name" value="PyrdxlP-dep_Trfase_small"/>
</dbReference>
<sequence length="815" mass="92020">MSKSNTFYDTVDQVVSYGIDKGILHLYTGNQPFDGPQLIVNGRDVINFGSCSYLGLEFDKRLKESAREAIEKYGTQFSESRAYVSLGLYNELENLLEQIFDAPCVITPTTTLGHIANIPVLVEDGDAVIMDQQVHNSVQTAVQLVKARGVHIELLRHNRVDLLETRIRELRHKHKKIWYMADGIYSMFGDCTPVDAIYSLMDKYAELYYYVDDAHGMSIHGKHGRGFVLSYHAIHPKMAMTTSLNKAFASGGGVLVYGNKEMARKVGTVGGPLLSSGPMQPSGLGAAIAAARIHLSREIILMQDELKDNIRFASLMLAQYKLPVISKPGGAIFFVGVSLPKLGHNLVRRMLDAGFYVNLGVFPTVPMKQTGIRFTITRLHSYREIESMIATLAEVFPIAMREENISLPEIYKAFKLPMPEDAALTQSVDTVIKQALQLKLVHYTTIGDIDRNEWNEIFEGKGTFDWDGLKLLEKVFEGNDLPEDNWDFDYLLVKDLNETVIAATFLTASLWKDDMLSPASVSKQIEARRVEEPYYLTSKVLCSGSLITEGEHLYINTGSSLWKDAVLLLFDKIYALQELHEASHIVLRDFHGMNEELDHLMVDNGFFRITMPDSYLIPSIPWNNAEEFYKTLSHNSRNQLRKRVLRNADLFTTEVITTSDWQEEIEYWYQLYNNVKSKSLELNTFALPFKLFSELAKNESWEILQLTLKNPVGQQETMPCCVVFSYRAKGAYIPIIIGLDYTCNLEYGIYRQALYQLVLQARKSGAGNIFLGFSAGIEKQKLGAVPVSTFAYMHSRDSYQMEVLSAVSVLAKTGH</sequence>